<dbReference type="Proteomes" id="UP000077701">
    <property type="component" value="Unassembled WGS sequence"/>
</dbReference>
<dbReference type="InterPro" id="IPR007391">
    <property type="entry name" value="Vancomycin_resist_VanW"/>
</dbReference>
<dbReference type="STRING" id="161355.PS9374_03222"/>
<feature type="domain" description="YoaR-like putative peptidoglycan binding" evidence="3">
    <location>
        <begin position="396"/>
        <end position="464"/>
    </location>
</feature>
<evidence type="ECO:0000313" key="4">
    <source>
        <dbReference type="EMBL" id="GAT67564.1"/>
    </source>
</evidence>
<proteinExistence type="predicted"/>
<name>A0A171D2M8_9ACTN</name>
<dbReference type="PANTHER" id="PTHR35788">
    <property type="entry name" value="EXPORTED PROTEIN-RELATED"/>
    <property type="match status" value="1"/>
</dbReference>
<dbReference type="Pfam" id="PF04294">
    <property type="entry name" value="VanW"/>
    <property type="match status" value="1"/>
</dbReference>
<evidence type="ECO:0000256" key="1">
    <source>
        <dbReference type="SAM" id="MobiDB-lite"/>
    </source>
</evidence>
<evidence type="ECO:0000313" key="5">
    <source>
        <dbReference type="Proteomes" id="UP000077701"/>
    </source>
</evidence>
<protein>
    <submittedName>
        <fullName evidence="4">Vanomycin resistance protein VanB</fullName>
    </submittedName>
</protein>
<comment type="caution">
    <text evidence="4">The sequence shown here is derived from an EMBL/GenBank/DDBJ whole genome shotgun (WGS) entry which is preliminary data.</text>
</comment>
<accession>A0A171D2M8</accession>
<feature type="transmembrane region" description="Helical" evidence="2">
    <location>
        <begin position="156"/>
        <end position="177"/>
    </location>
</feature>
<dbReference type="EMBL" id="BDCX01000007">
    <property type="protein sequence ID" value="GAT67564.1"/>
    <property type="molecule type" value="Genomic_DNA"/>
</dbReference>
<feature type="compositionally biased region" description="Low complexity" evidence="1">
    <location>
        <begin position="87"/>
        <end position="96"/>
    </location>
</feature>
<feature type="compositionally biased region" description="Pro residues" evidence="1">
    <location>
        <begin position="107"/>
        <end position="141"/>
    </location>
</feature>
<evidence type="ECO:0000256" key="2">
    <source>
        <dbReference type="SAM" id="Phobius"/>
    </source>
</evidence>
<dbReference type="InterPro" id="IPR052913">
    <property type="entry name" value="Glycopeptide_resist_protein"/>
</dbReference>
<keyword evidence="2" id="KW-1133">Transmembrane helix</keyword>
<dbReference type="AlphaFoldDB" id="A0A171D2M8"/>
<organism evidence="4 5">
    <name type="scientific">Planomonospora sphaerica</name>
    <dbReference type="NCBI Taxonomy" id="161355"/>
    <lineage>
        <taxon>Bacteria</taxon>
        <taxon>Bacillati</taxon>
        <taxon>Actinomycetota</taxon>
        <taxon>Actinomycetes</taxon>
        <taxon>Streptosporangiales</taxon>
        <taxon>Streptosporangiaceae</taxon>
        <taxon>Planomonospora</taxon>
    </lineage>
</organism>
<dbReference type="PANTHER" id="PTHR35788:SF1">
    <property type="entry name" value="EXPORTED PROTEIN"/>
    <property type="match status" value="1"/>
</dbReference>
<keyword evidence="5" id="KW-1185">Reference proteome</keyword>
<reference evidence="4 5" key="1">
    <citation type="journal article" date="2016" name="Genome Announc.">
        <title>Draft Genome Sequence of Planomonospora sphaerica JCM9374, a Rare Actinomycete.</title>
        <authorList>
            <person name="Dohra H."/>
            <person name="Suzuki T."/>
            <person name="Inoue Y."/>
            <person name="Kodani S."/>
        </authorList>
    </citation>
    <scope>NUCLEOTIDE SEQUENCE [LARGE SCALE GENOMIC DNA]</scope>
    <source>
        <strain evidence="4 5">JCM 9374</strain>
    </source>
</reference>
<feature type="region of interest" description="Disordered" evidence="1">
    <location>
        <begin position="1"/>
        <end position="151"/>
    </location>
</feature>
<evidence type="ECO:0000259" key="3">
    <source>
        <dbReference type="Pfam" id="PF12229"/>
    </source>
</evidence>
<gene>
    <name evidence="4" type="ORF">PS9374_03222</name>
</gene>
<reference evidence="5" key="2">
    <citation type="submission" date="2016-04" db="EMBL/GenBank/DDBJ databases">
        <title>Planomonospora sphaerica JCM9374 whole genome shotgun sequence.</title>
        <authorList>
            <person name="Suzuki T."/>
            <person name="Dohra H."/>
            <person name="Kodani S."/>
        </authorList>
    </citation>
    <scope>NUCLEOTIDE SEQUENCE [LARGE SCALE GENOMIC DNA]</scope>
    <source>
        <strain evidence="5">JCM 9374</strain>
    </source>
</reference>
<keyword evidence="2" id="KW-0472">Membrane</keyword>
<keyword evidence="2" id="KW-0812">Transmembrane</keyword>
<dbReference type="Pfam" id="PF12229">
    <property type="entry name" value="PG_binding_4"/>
    <property type="match status" value="2"/>
</dbReference>
<feature type="domain" description="YoaR-like putative peptidoglycan binding" evidence="3">
    <location>
        <begin position="250"/>
        <end position="328"/>
    </location>
</feature>
<sequence length="712" mass="74986">MKEGTEAVRNAGRPTEPPTDPFAAVPLPSHPVRPGAAAGSRDPRRPAAERPGPASNGAPNGAPSAPTGGPRLPPGVSPDIFGPSGEPAGFGRTAGPAAGGTGLPQAASPPQPWRMAAPPPEQPIPPRPPQGGPGDPSPAGPPGREERAPRGRSRRLLLVTVLLLVLAALAYAVPAVAMSGKILPGTRVRGVDIGGLTATEAADRLRERLAERAGEPMVLTAFGKRHELDPEKAGLELDVVATIDQAPSDFPTPAEVWRALTGTTELDPRHSVDSERLDAAVSALAEDIDREVVEGAVRFKGVEPVTVKPRDGRELEKAAAAAAIQKAYLGPAGPVELPVTVIKPKVTAAVVAKTAASAGKALSGPITLRAGARQAVLPVEAVAAHLSFEPGDSGGMRPVFDARKAVAAVEKDLVDQAQAPREPTFRIVGGKPELVPGRKGRGVDDKKLAAAVAELVSEGGSRTIPVSLTTVRPRTSEAELRKLGIKEKISEFTTPFECCPPRVTNIRTIAKLLDGHLVKPGETFSLNGVVGERDTARGFVEAPMIAGGRLVPSVGGGISQFVTTMYNAVFFGGLQDVQHMAHEFYISRYPAGRESTVSWPAPDFRWKNDSPYGVLVKTSTTSTSVTVAFWSTKRYEIESISSERYNVTPFERKTDSGPDCIPMVGQQGFTIDVTRVFKKDGKEVKRETEKTVYKPETDLKCVASTEAPTEGD</sequence>
<dbReference type="InterPro" id="IPR022029">
    <property type="entry name" value="YoaR-like_PG-bd"/>
</dbReference>